<dbReference type="GO" id="GO:0005868">
    <property type="term" value="C:cytoplasmic dynein complex"/>
    <property type="evidence" value="ECO:0007669"/>
    <property type="project" value="InterPro"/>
</dbReference>
<evidence type="ECO:0000256" key="1">
    <source>
        <dbReference type="ARBA" id="ARBA00022574"/>
    </source>
</evidence>
<gene>
    <name evidence="4" type="ORF">PMAYCL1PPCAC_10015</name>
</gene>
<protein>
    <submittedName>
        <fullName evidence="4">Uncharacterized protein</fullName>
    </submittedName>
</protein>
<evidence type="ECO:0000313" key="5">
    <source>
        <dbReference type="Proteomes" id="UP001328107"/>
    </source>
</evidence>
<dbReference type="InterPro" id="IPR001680">
    <property type="entry name" value="WD40_rpt"/>
</dbReference>
<evidence type="ECO:0000313" key="4">
    <source>
        <dbReference type="EMBL" id="GMR39820.1"/>
    </source>
</evidence>
<dbReference type="PANTHER" id="PTHR16022:SF0">
    <property type="entry name" value="CYTOPLASMIC DYNEIN 2 INTERMEDIATE CHAIN 1"/>
    <property type="match status" value="1"/>
</dbReference>
<proteinExistence type="predicted"/>
<evidence type="ECO:0000256" key="2">
    <source>
        <dbReference type="ARBA" id="ARBA00022737"/>
    </source>
</evidence>
<dbReference type="InterPro" id="IPR019775">
    <property type="entry name" value="WD40_repeat_CS"/>
</dbReference>
<keyword evidence="5" id="KW-1185">Reference proteome</keyword>
<dbReference type="Pfam" id="PF00400">
    <property type="entry name" value="WD40"/>
    <property type="match status" value="1"/>
</dbReference>
<feature type="repeat" description="WD" evidence="3">
    <location>
        <begin position="262"/>
        <end position="303"/>
    </location>
</feature>
<dbReference type="PROSITE" id="PS50082">
    <property type="entry name" value="WD_REPEATS_2"/>
    <property type="match status" value="1"/>
</dbReference>
<keyword evidence="1 3" id="KW-0853">WD repeat</keyword>
<sequence>MLRRLQSRQGGRRVEAVKQLSQNTRVLSASERKIAFSNVTTVNTVAVSESNDRYRMLRNLIGGLERKSTVLLAHPPVKDYDFYIDMFGNNGKAQIFTQTGEDNVTEESQTEQEEMVTKWTQQPAQFQDAIGWGAEGGSHSYGHEDEDLALFRGPSAAQSEALHKFMDVAAGVMFDLLASTRHSGEYFSMQNKSKFSFSAGYNNFQLVPTANESKITAITRSKTDEYSFLCAFHVLQSNHQSIVRRSLLVEYPLDRNAPPQRLYLAQSVVNSASYSDDGTMLFAGLLDGSIVAWDLYESTTAFDHRLPWLDSRDGIALREPSFDTSFMSSIMHDGRTFAIVGIHVVGSSGGSVFQLCALDECGNISTWTVERQAKPPGTQGCRPGSRLLLTFSSIVRPDSAVMRQSHSGYIMANCLAAMPEDQMQLLIGTDIGFIACLSRGKAGGYNGPRMYKSPLHVYGEVLCMRFSPYEPKILATGLSTGSVSLHKAGQVGALVILTPPASSRTPVSLIEWSPMSDFLLLYVSLAFLFSYTVHESGHVLTWNMILGKTPQAINDLSTEKMGRPVCSFAWHEKASAREITGIAYLEDGGGIVTITG</sequence>
<keyword evidence="2" id="KW-0677">Repeat</keyword>
<dbReference type="GO" id="GO:0005929">
    <property type="term" value="C:cilium"/>
    <property type="evidence" value="ECO:0007669"/>
    <property type="project" value="GOC"/>
</dbReference>
<organism evidence="4 5">
    <name type="scientific">Pristionchus mayeri</name>
    <dbReference type="NCBI Taxonomy" id="1317129"/>
    <lineage>
        <taxon>Eukaryota</taxon>
        <taxon>Metazoa</taxon>
        <taxon>Ecdysozoa</taxon>
        <taxon>Nematoda</taxon>
        <taxon>Chromadorea</taxon>
        <taxon>Rhabditida</taxon>
        <taxon>Rhabditina</taxon>
        <taxon>Diplogasteromorpha</taxon>
        <taxon>Diplogasteroidea</taxon>
        <taxon>Neodiplogasteridae</taxon>
        <taxon>Pristionchus</taxon>
    </lineage>
</organism>
<dbReference type="GO" id="GO:0042073">
    <property type="term" value="P:intraciliary transport"/>
    <property type="evidence" value="ECO:0007669"/>
    <property type="project" value="InterPro"/>
</dbReference>
<dbReference type="Proteomes" id="UP001328107">
    <property type="component" value="Unassembled WGS sequence"/>
</dbReference>
<dbReference type="InterPro" id="IPR036322">
    <property type="entry name" value="WD40_repeat_dom_sf"/>
</dbReference>
<dbReference type="SMART" id="SM00320">
    <property type="entry name" value="WD40"/>
    <property type="match status" value="2"/>
</dbReference>
<name>A0AAN4ZLG5_9BILA</name>
<dbReference type="InterPro" id="IPR042505">
    <property type="entry name" value="DYNC2I1"/>
</dbReference>
<dbReference type="GO" id="GO:0045504">
    <property type="term" value="F:dynein heavy chain binding"/>
    <property type="evidence" value="ECO:0007669"/>
    <property type="project" value="InterPro"/>
</dbReference>
<dbReference type="GO" id="GO:0045503">
    <property type="term" value="F:dynein light chain binding"/>
    <property type="evidence" value="ECO:0007669"/>
    <property type="project" value="InterPro"/>
</dbReference>
<reference evidence="5" key="1">
    <citation type="submission" date="2022-10" db="EMBL/GenBank/DDBJ databases">
        <title>Genome assembly of Pristionchus species.</title>
        <authorList>
            <person name="Yoshida K."/>
            <person name="Sommer R.J."/>
        </authorList>
    </citation>
    <scope>NUCLEOTIDE SEQUENCE [LARGE SCALE GENOMIC DNA]</scope>
    <source>
        <strain evidence="5">RS5460</strain>
    </source>
</reference>
<dbReference type="AlphaFoldDB" id="A0AAN4ZLG5"/>
<comment type="caution">
    <text evidence="4">The sequence shown here is derived from an EMBL/GenBank/DDBJ whole genome shotgun (WGS) entry which is preliminary data.</text>
</comment>
<dbReference type="InterPro" id="IPR015943">
    <property type="entry name" value="WD40/YVTN_repeat-like_dom_sf"/>
</dbReference>
<dbReference type="EMBL" id="BTRK01000003">
    <property type="protein sequence ID" value="GMR39820.1"/>
    <property type="molecule type" value="Genomic_DNA"/>
</dbReference>
<dbReference type="SUPFAM" id="SSF50978">
    <property type="entry name" value="WD40 repeat-like"/>
    <property type="match status" value="1"/>
</dbReference>
<feature type="non-terminal residue" evidence="4">
    <location>
        <position position="596"/>
    </location>
</feature>
<dbReference type="PANTHER" id="PTHR16022">
    <property type="entry name" value="WD REPEAT DOMAIN 60"/>
    <property type="match status" value="1"/>
</dbReference>
<evidence type="ECO:0000256" key="3">
    <source>
        <dbReference type="PROSITE-ProRule" id="PRU00221"/>
    </source>
</evidence>
<dbReference type="PROSITE" id="PS00678">
    <property type="entry name" value="WD_REPEATS_1"/>
    <property type="match status" value="1"/>
</dbReference>
<accession>A0AAN4ZLG5</accession>
<dbReference type="Gene3D" id="2.130.10.10">
    <property type="entry name" value="YVTN repeat-like/Quinoprotein amine dehydrogenase"/>
    <property type="match status" value="1"/>
</dbReference>